<dbReference type="GO" id="GO:0005739">
    <property type="term" value="C:mitochondrion"/>
    <property type="evidence" value="ECO:0007669"/>
    <property type="project" value="InterPro"/>
</dbReference>
<dbReference type="Proteomes" id="UP000799324">
    <property type="component" value="Unassembled WGS sequence"/>
</dbReference>
<sequence>MQSLRRTAVSAARKGRPTIPSQSRRYATGHDEPKGHSHAEQATTESMGGAFWGCLALFPAGWALYTVTRQDPNKPLYLTQLIDKYTEAQDVLAAKNDIHTRIMEQAGSDRLLFMSSKPQEFVDMRFPEIMNQGSPYNVPAGSQVNMDKVIAKFQKEAYEDNERKLQELREGRLKAEEPIEEMVGPRYRGYQMKAVTRPGF</sequence>
<dbReference type="PANTHER" id="PTHR42100">
    <property type="entry name" value="OXIDOREDUCTASE 178 KDA SUBUNIT, PUTATIVE (AFU_ORTHOLOGUE AFUA_8G04320)-RELATED"/>
    <property type="match status" value="1"/>
</dbReference>
<dbReference type="OrthoDB" id="2120038at2759"/>
<name>A0A6A6TSS0_9PLEO</name>
<dbReference type="EMBL" id="MU004288">
    <property type="protein sequence ID" value="KAF2662850.1"/>
    <property type="molecule type" value="Genomic_DNA"/>
</dbReference>
<organism evidence="2 3">
    <name type="scientific">Lophiostoma macrostomum CBS 122681</name>
    <dbReference type="NCBI Taxonomy" id="1314788"/>
    <lineage>
        <taxon>Eukaryota</taxon>
        <taxon>Fungi</taxon>
        <taxon>Dikarya</taxon>
        <taxon>Ascomycota</taxon>
        <taxon>Pezizomycotina</taxon>
        <taxon>Dothideomycetes</taxon>
        <taxon>Pleosporomycetidae</taxon>
        <taxon>Pleosporales</taxon>
        <taxon>Lophiostomataceae</taxon>
        <taxon>Lophiostoma</taxon>
    </lineage>
</organism>
<protein>
    <submittedName>
        <fullName evidence="2">Uncharacterized protein</fullName>
    </submittedName>
</protein>
<keyword evidence="3" id="KW-1185">Reference proteome</keyword>
<evidence type="ECO:0000313" key="3">
    <source>
        <dbReference type="Proteomes" id="UP000799324"/>
    </source>
</evidence>
<proteinExistence type="predicted"/>
<evidence type="ECO:0000313" key="2">
    <source>
        <dbReference type="EMBL" id="KAF2662850.1"/>
    </source>
</evidence>
<feature type="region of interest" description="Disordered" evidence="1">
    <location>
        <begin position="1"/>
        <end position="42"/>
    </location>
</feature>
<reference evidence="2" key="1">
    <citation type="journal article" date="2020" name="Stud. Mycol.">
        <title>101 Dothideomycetes genomes: a test case for predicting lifestyles and emergence of pathogens.</title>
        <authorList>
            <person name="Haridas S."/>
            <person name="Albert R."/>
            <person name="Binder M."/>
            <person name="Bloem J."/>
            <person name="Labutti K."/>
            <person name="Salamov A."/>
            <person name="Andreopoulos B."/>
            <person name="Baker S."/>
            <person name="Barry K."/>
            <person name="Bills G."/>
            <person name="Bluhm B."/>
            <person name="Cannon C."/>
            <person name="Castanera R."/>
            <person name="Culley D."/>
            <person name="Daum C."/>
            <person name="Ezra D."/>
            <person name="Gonzalez J."/>
            <person name="Henrissat B."/>
            <person name="Kuo A."/>
            <person name="Liang C."/>
            <person name="Lipzen A."/>
            <person name="Lutzoni F."/>
            <person name="Magnuson J."/>
            <person name="Mondo S."/>
            <person name="Nolan M."/>
            <person name="Ohm R."/>
            <person name="Pangilinan J."/>
            <person name="Park H.-J."/>
            <person name="Ramirez L."/>
            <person name="Alfaro M."/>
            <person name="Sun H."/>
            <person name="Tritt A."/>
            <person name="Yoshinaga Y."/>
            <person name="Zwiers L.-H."/>
            <person name="Turgeon B."/>
            <person name="Goodwin S."/>
            <person name="Spatafora J."/>
            <person name="Crous P."/>
            <person name="Grigoriev I."/>
        </authorList>
    </citation>
    <scope>NUCLEOTIDE SEQUENCE</scope>
    <source>
        <strain evidence="2">CBS 122681</strain>
    </source>
</reference>
<evidence type="ECO:0000256" key="1">
    <source>
        <dbReference type="SAM" id="MobiDB-lite"/>
    </source>
</evidence>
<gene>
    <name evidence="2" type="ORF">K491DRAFT_584270</name>
</gene>
<dbReference type="AlphaFoldDB" id="A0A6A6TSS0"/>
<accession>A0A6A6TSS0</accession>
<dbReference type="PANTHER" id="PTHR42100:SF1">
    <property type="entry name" value="OXIDOREDUCTASE 178 KDA SUBUNIT, PUTATIVE (AFU_ORTHOLOGUE AFUA_8G04320)-RELATED"/>
    <property type="match status" value="1"/>
</dbReference>
<dbReference type="InterPro" id="IPR034444">
    <property type="entry name" value="Nuo17.8"/>
</dbReference>
<feature type="compositionally biased region" description="Basic and acidic residues" evidence="1">
    <location>
        <begin position="28"/>
        <end position="39"/>
    </location>
</feature>